<dbReference type="GO" id="GO:0019867">
    <property type="term" value="C:outer membrane"/>
    <property type="evidence" value="ECO:0007669"/>
    <property type="project" value="InterPro"/>
</dbReference>
<dbReference type="OrthoDB" id="9798935at2"/>
<proteinExistence type="predicted"/>
<organism evidence="4 5">
    <name type="scientific">Rossellomorea aquimaris</name>
    <dbReference type="NCBI Taxonomy" id="189382"/>
    <lineage>
        <taxon>Bacteria</taxon>
        <taxon>Bacillati</taxon>
        <taxon>Bacillota</taxon>
        <taxon>Bacilli</taxon>
        <taxon>Bacillales</taxon>
        <taxon>Bacillaceae</taxon>
        <taxon>Rossellomorea</taxon>
    </lineage>
</organism>
<dbReference type="InterPro" id="IPR036908">
    <property type="entry name" value="RlpA-like_sf"/>
</dbReference>
<dbReference type="InterPro" id="IPR010611">
    <property type="entry name" value="3D_dom"/>
</dbReference>
<dbReference type="SUPFAM" id="SSF50685">
    <property type="entry name" value="Barwin-like endoglucanases"/>
    <property type="match status" value="1"/>
</dbReference>
<evidence type="ECO:0000256" key="1">
    <source>
        <dbReference type="ARBA" id="ARBA00022729"/>
    </source>
</evidence>
<keyword evidence="5" id="KW-1185">Reference proteome</keyword>
<dbReference type="EMBL" id="MINN01000074">
    <property type="protein sequence ID" value="OIU71928.1"/>
    <property type="molecule type" value="Genomic_DNA"/>
</dbReference>
<dbReference type="PANTHER" id="PTHR39160">
    <property type="entry name" value="CELL WALL-BINDING PROTEIN YOCH"/>
    <property type="match status" value="1"/>
</dbReference>
<keyword evidence="1 2" id="KW-0732">Signal</keyword>
<dbReference type="PANTHER" id="PTHR39160:SF4">
    <property type="entry name" value="RESUSCITATION-PROMOTING FACTOR RPFB"/>
    <property type="match status" value="1"/>
</dbReference>
<dbReference type="InterPro" id="IPR051933">
    <property type="entry name" value="Resuscitation_pf_RpfB"/>
</dbReference>
<dbReference type="InterPro" id="IPR059180">
    <property type="entry name" value="3D_YorM"/>
</dbReference>
<feature type="domain" description="3D" evidence="3">
    <location>
        <begin position="135"/>
        <end position="195"/>
    </location>
</feature>
<dbReference type="Pfam" id="PF06725">
    <property type="entry name" value="3D"/>
    <property type="match status" value="1"/>
</dbReference>
<dbReference type="AlphaFoldDB" id="A0A1J6WJA8"/>
<gene>
    <name evidence="4" type="ORF">BHE18_04590</name>
</gene>
<evidence type="ECO:0000256" key="2">
    <source>
        <dbReference type="SAM" id="SignalP"/>
    </source>
</evidence>
<accession>A0A1J6WJA8</accession>
<dbReference type="Proteomes" id="UP000182062">
    <property type="component" value="Unassembled WGS sequence"/>
</dbReference>
<feature type="signal peptide" evidence="2">
    <location>
        <begin position="1"/>
        <end position="24"/>
    </location>
</feature>
<dbReference type="GO" id="GO:0009254">
    <property type="term" value="P:peptidoglycan turnover"/>
    <property type="evidence" value="ECO:0007669"/>
    <property type="project" value="InterPro"/>
</dbReference>
<feature type="chain" id="PRO_5009640510" description="3D domain-containing protein" evidence="2">
    <location>
        <begin position="25"/>
        <end position="197"/>
    </location>
</feature>
<evidence type="ECO:0000259" key="3">
    <source>
        <dbReference type="Pfam" id="PF06725"/>
    </source>
</evidence>
<dbReference type="Gene3D" id="2.40.40.10">
    <property type="entry name" value="RlpA-like domain"/>
    <property type="match status" value="1"/>
</dbReference>
<evidence type="ECO:0000313" key="4">
    <source>
        <dbReference type="EMBL" id="OIU71928.1"/>
    </source>
</evidence>
<evidence type="ECO:0000313" key="5">
    <source>
        <dbReference type="Proteomes" id="UP000182062"/>
    </source>
</evidence>
<dbReference type="GO" id="GO:0004553">
    <property type="term" value="F:hydrolase activity, hydrolyzing O-glycosyl compounds"/>
    <property type="evidence" value="ECO:0007669"/>
    <property type="project" value="InterPro"/>
</dbReference>
<sequence length="197" mass="21713">MIKGIFSILSFAFILSIGLPSASAEEDDNTEKALNEYHNIEKGDILWEIANRYHFSIEEADTRQELLEKGITVNEEEAKSEAVKAVSEEKNSKNENTSDVVKEVDVTATAYTAHCEGCIGITKTGVDLIANPDARVIAVDPDIIPLGSKVYIEGYGYARAEDTGGAIKGNRIDIYMQHEEDALEYGVRDVKVKVIKE</sequence>
<name>A0A1J6WJA8_9BACI</name>
<reference evidence="4 5" key="1">
    <citation type="submission" date="2016-09" db="EMBL/GenBank/DDBJ databases">
        <title>Bacillus aquimaris SAMM genome sequence reveals colonization and biosurfactant production capacities.</title>
        <authorList>
            <person name="Waghmode S.R."/>
            <person name="Suryavanshi M.V."/>
        </authorList>
    </citation>
    <scope>NUCLEOTIDE SEQUENCE [LARGE SCALE GENOMIC DNA]</scope>
    <source>
        <strain evidence="4 5">SAMM</strain>
    </source>
</reference>
<protein>
    <recommendedName>
        <fullName evidence="3">3D domain-containing protein</fullName>
    </recommendedName>
</protein>
<comment type="caution">
    <text evidence="4">The sequence shown here is derived from an EMBL/GenBank/DDBJ whole genome shotgun (WGS) entry which is preliminary data.</text>
</comment>
<dbReference type="CDD" id="cd14667">
    <property type="entry name" value="3D_containing_proteins"/>
    <property type="match status" value="1"/>
</dbReference>
<dbReference type="RefSeq" id="WP_071617593.1">
    <property type="nucleotide sequence ID" value="NZ_MINN01000074.1"/>
</dbReference>